<evidence type="ECO:0000256" key="11">
    <source>
        <dbReference type="ARBA" id="ARBA00049473"/>
    </source>
</evidence>
<dbReference type="PANTHER" id="PTHR43522">
    <property type="entry name" value="TRANSKETOLASE"/>
    <property type="match status" value="1"/>
</dbReference>
<dbReference type="GO" id="GO:0009052">
    <property type="term" value="P:pentose-phosphate shunt, non-oxidative branch"/>
    <property type="evidence" value="ECO:0007669"/>
    <property type="project" value="UniProtKB-ARBA"/>
</dbReference>
<dbReference type="CDD" id="cd02012">
    <property type="entry name" value="TPP_TK"/>
    <property type="match status" value="1"/>
</dbReference>
<dbReference type="Pfam" id="PF00456">
    <property type="entry name" value="Transketolase_N"/>
    <property type="match status" value="1"/>
</dbReference>
<dbReference type="SUPFAM" id="SSF52922">
    <property type="entry name" value="TK C-terminal domain-like"/>
    <property type="match status" value="1"/>
</dbReference>
<dbReference type="AlphaFoldDB" id="A0A450WIQ3"/>
<feature type="binding site" evidence="15">
    <location>
        <position position="224"/>
    </location>
    <ligand>
        <name>thiamine diphosphate</name>
        <dbReference type="ChEBI" id="CHEBI:58937"/>
    </ligand>
</feature>
<evidence type="ECO:0000256" key="4">
    <source>
        <dbReference type="ARBA" id="ARBA00011738"/>
    </source>
</evidence>
<feature type="binding site" evidence="14">
    <location>
        <position position="65"/>
    </location>
    <ligand>
        <name>substrate</name>
    </ligand>
</feature>
<evidence type="ECO:0000259" key="18">
    <source>
        <dbReference type="SMART" id="SM00861"/>
    </source>
</evidence>
<keyword evidence="10 15" id="KW-0786">Thiamine pyrophosphate</keyword>
<dbReference type="InterPro" id="IPR020826">
    <property type="entry name" value="Transketolase_BS"/>
</dbReference>
<comment type="cofactor">
    <cofactor evidence="1">
        <name>Ca(2+)</name>
        <dbReference type="ChEBI" id="CHEBI:29108"/>
    </cofactor>
</comment>
<evidence type="ECO:0000256" key="14">
    <source>
        <dbReference type="PIRSR" id="PIRSR605478-2"/>
    </source>
</evidence>
<evidence type="ECO:0000256" key="3">
    <source>
        <dbReference type="ARBA" id="ARBA00007131"/>
    </source>
</evidence>
<accession>A0A450WIQ3</accession>
<evidence type="ECO:0000256" key="9">
    <source>
        <dbReference type="ARBA" id="ARBA00022842"/>
    </source>
</evidence>
<dbReference type="EMBL" id="CAADFK010000105">
    <property type="protein sequence ID" value="VFK16907.1"/>
    <property type="molecule type" value="Genomic_DNA"/>
</dbReference>
<feature type="binding site" evidence="16">
    <location>
        <position position="224"/>
    </location>
    <ligand>
        <name>Mg(2+)</name>
        <dbReference type="ChEBI" id="CHEBI:18420"/>
    </ligand>
</feature>
<dbReference type="SMART" id="SM00861">
    <property type="entry name" value="Transket_pyr"/>
    <property type="match status" value="1"/>
</dbReference>
<evidence type="ECO:0000256" key="7">
    <source>
        <dbReference type="ARBA" id="ARBA00022723"/>
    </source>
</evidence>
<proteinExistence type="inferred from homology"/>
<dbReference type="InterPro" id="IPR009014">
    <property type="entry name" value="Transketo_C/PFOR_II"/>
</dbReference>
<feature type="site" description="Important for catalytic activity" evidence="17">
    <location>
        <position position="300"/>
    </location>
</feature>
<feature type="binding site" evidence="14">
    <location>
        <position position="501"/>
    </location>
    <ligand>
        <name>substrate</name>
    </ligand>
</feature>
<feature type="binding site" evidence="16">
    <location>
        <position position="226"/>
    </location>
    <ligand>
        <name>Mg(2+)</name>
        <dbReference type="ChEBI" id="CHEBI:18420"/>
    </ligand>
</feature>
<evidence type="ECO:0000256" key="5">
    <source>
        <dbReference type="ARBA" id="ARBA00013152"/>
    </source>
</evidence>
<feature type="binding site" evidence="16">
    <location>
        <position position="194"/>
    </location>
    <ligand>
        <name>Mg(2+)</name>
        <dbReference type="ChEBI" id="CHEBI:18420"/>
    </ligand>
</feature>
<evidence type="ECO:0000256" key="15">
    <source>
        <dbReference type="PIRSR" id="PIRSR605478-3"/>
    </source>
</evidence>
<feature type="binding site" evidence="15">
    <location>
        <position position="300"/>
    </location>
    <ligand>
        <name>thiamine diphosphate</name>
        <dbReference type="ChEBI" id="CHEBI:58937"/>
    </ligand>
</feature>
<dbReference type="InterPro" id="IPR049557">
    <property type="entry name" value="Transketolase_CS"/>
</dbReference>
<feature type="domain" description="Transketolase-like pyrimidine-binding" evidence="18">
    <location>
        <begin position="394"/>
        <end position="566"/>
    </location>
</feature>
<feature type="binding site" evidence="14">
    <location>
        <position position="509"/>
    </location>
    <ligand>
        <name>substrate</name>
    </ligand>
</feature>
<feature type="binding site" evidence="15">
    <location>
        <position position="195"/>
    </location>
    <ligand>
        <name>thiamine diphosphate</name>
        <dbReference type="ChEBI" id="CHEBI:58937"/>
    </ligand>
</feature>
<keyword evidence="6" id="KW-0808">Transferase</keyword>
<evidence type="ECO:0000256" key="13">
    <source>
        <dbReference type="PIRSR" id="PIRSR605478-1"/>
    </source>
</evidence>
<dbReference type="GO" id="GO:0046872">
    <property type="term" value="F:metal ion binding"/>
    <property type="evidence" value="ECO:0007669"/>
    <property type="project" value="UniProtKB-KW"/>
</dbReference>
<dbReference type="FunFam" id="3.40.50.970:FF:000003">
    <property type="entry name" value="Transketolase"/>
    <property type="match status" value="1"/>
</dbReference>
<feature type="binding site" evidence="14">
    <location>
        <position position="560"/>
    </location>
    <ligand>
        <name>substrate</name>
    </ligand>
</feature>
<dbReference type="FunFam" id="3.40.50.970:FF:000004">
    <property type="entry name" value="Transketolase"/>
    <property type="match status" value="1"/>
</dbReference>
<dbReference type="InterPro" id="IPR033247">
    <property type="entry name" value="Transketolase_fam"/>
</dbReference>
<dbReference type="Pfam" id="PF22613">
    <property type="entry name" value="Transketolase_C_1"/>
    <property type="match status" value="1"/>
</dbReference>
<comment type="cofactor">
    <cofactor evidence="2">
        <name>Co(2+)</name>
        <dbReference type="ChEBI" id="CHEBI:48828"/>
    </cofactor>
</comment>
<dbReference type="InterPro" id="IPR005475">
    <property type="entry name" value="Transketolase-like_Pyr-bd"/>
</dbReference>
<feature type="site" description="Important for catalytic activity" evidence="17">
    <location>
        <position position="65"/>
    </location>
</feature>
<sequence length="713" mass="78650">MSVRGEASFARHFVHDLPDNRLNTFHGWRFPSRKRKSLPMHHRRKLANAIRALSMDAIQKANSGHPGAPLGMADVAEVLWNDFLRHSPTNPLWPDRDRFVLSNGHSSMLLYSLLHLTGYDLPMEEIRNFRQLHSKTPGHPEYGRTPGVETTTGPLGQGLGNAVGMAIAERMLAARFNREGRAIIDHYTYVIVGDGCLMEGISHEVCSLAGLHGLGKLIVLYDDNGISIDGEISGWFADDTPKRFDAYGWQVIPDVDGHDPDAIHSAIASARAETDRPSLLCCKNTIGWGSPNKQGTEKCHGAALGEDEVALTRRAIDWHLAPFVIPDEIYAAWNAVESGRRIEADWQERFAAYRAEYPELAAEFQRRMAGDLPAGWPETTQAFIQSTARKTESVATRKASRAALDAYGERLPELVGGSADLTESNLTKWSGAHAFDKDNPSGNYLFYGVREFGMCAINNGISLHGGFIPYGATFLMFCEYALNALRMAALMGIRNIFVYSHDSIAVGEDGPTHQPVEQVSSLRRIPNMHLWRPCDPLESAVAWQAAIERTTGPTCLIFTRQAIAREERQIESLAALSSGDIARGGYIRRDCQGEPEAIIIATGSEIPLAMGAARVLAERNRRIRVISMPSTNVFDAQEEAYRESVLPASVSARVVVEAGLTEGWRRYAGSKGRIIGIDTFGESAPCDVAFRYFGFTIEKVIEAVEEVLRDTGK</sequence>
<evidence type="ECO:0000256" key="17">
    <source>
        <dbReference type="PIRSR" id="PIRSR605478-5"/>
    </source>
</evidence>
<dbReference type="FunFam" id="3.40.50.920:FF:000003">
    <property type="entry name" value="Transketolase"/>
    <property type="match status" value="1"/>
</dbReference>
<evidence type="ECO:0000256" key="6">
    <source>
        <dbReference type="ARBA" id="ARBA00022679"/>
    </source>
</evidence>
<comment type="cofactor">
    <cofactor evidence="15">
        <name>thiamine diphosphate</name>
        <dbReference type="ChEBI" id="CHEBI:58937"/>
    </cofactor>
    <text evidence="15">Binds 1 thiamine pyrophosphate per subunit. During the reaction, the substrate forms a covalent intermediate with the cofactor.</text>
</comment>
<dbReference type="InterPro" id="IPR029061">
    <property type="entry name" value="THDP-binding"/>
</dbReference>
<comment type="subunit">
    <text evidence="4">Homodimer.</text>
</comment>
<gene>
    <name evidence="19" type="ORF">BECKLPF1236B_GA0070989_11057</name>
</gene>
<organism evidence="19">
    <name type="scientific">Candidatus Kentrum sp. LPFa</name>
    <dbReference type="NCBI Taxonomy" id="2126335"/>
    <lineage>
        <taxon>Bacteria</taxon>
        <taxon>Pseudomonadati</taxon>
        <taxon>Pseudomonadota</taxon>
        <taxon>Gammaproteobacteria</taxon>
        <taxon>Candidatus Kentrum</taxon>
    </lineage>
</organism>
<dbReference type="GO" id="GO:0005829">
    <property type="term" value="C:cytosol"/>
    <property type="evidence" value="ECO:0007669"/>
    <property type="project" value="TreeGrafter"/>
</dbReference>
<evidence type="ECO:0000256" key="12">
    <source>
        <dbReference type="NCBIfam" id="TIGR00232"/>
    </source>
</evidence>
<feature type="binding site" evidence="14">
    <location>
        <position position="397"/>
    </location>
    <ligand>
        <name>substrate</name>
    </ligand>
</feature>
<comment type="catalytic activity">
    <reaction evidence="11">
        <text>D-sedoheptulose 7-phosphate + D-glyceraldehyde 3-phosphate = aldehydo-D-ribose 5-phosphate + D-xylulose 5-phosphate</text>
        <dbReference type="Rhea" id="RHEA:10508"/>
        <dbReference type="ChEBI" id="CHEBI:57483"/>
        <dbReference type="ChEBI" id="CHEBI:57737"/>
        <dbReference type="ChEBI" id="CHEBI:58273"/>
        <dbReference type="ChEBI" id="CHEBI:59776"/>
        <dbReference type="EC" id="2.2.1.1"/>
    </reaction>
</comment>
<evidence type="ECO:0000256" key="16">
    <source>
        <dbReference type="PIRSR" id="PIRSR605478-4"/>
    </source>
</evidence>
<comment type="cofactor">
    <cofactor evidence="16">
        <name>Mg(2+)</name>
        <dbReference type="ChEBI" id="CHEBI:18420"/>
    </cofactor>
    <text evidence="16">Binds 1 Mg(2+) ion per subunit. Can also utilize other divalent metal cations, such as Ca(2+), Mn(2+) and Co(2+).</text>
</comment>
<keyword evidence="8" id="KW-0106">Calcium</keyword>
<dbReference type="InterPro" id="IPR055152">
    <property type="entry name" value="Transketolase-like_C_2"/>
</dbReference>
<evidence type="ECO:0000256" key="8">
    <source>
        <dbReference type="ARBA" id="ARBA00022837"/>
    </source>
</evidence>
<feature type="binding site" evidence="14">
    <location>
        <position position="300"/>
    </location>
    <ligand>
        <name>substrate</name>
    </ligand>
</feature>
<dbReference type="GO" id="GO:0004802">
    <property type="term" value="F:transketolase activity"/>
    <property type="evidence" value="ECO:0007669"/>
    <property type="project" value="UniProtKB-UniRule"/>
</dbReference>
<feature type="binding site" evidence="14">
    <location>
        <position position="513"/>
    </location>
    <ligand>
        <name>substrate</name>
    </ligand>
</feature>
<keyword evidence="7 16" id="KW-0479">Metal-binding</keyword>
<feature type="binding site" evidence="14">
    <location>
        <position position="424"/>
    </location>
    <ligand>
        <name>substrate</name>
    </ligand>
</feature>
<dbReference type="PANTHER" id="PTHR43522:SF2">
    <property type="entry name" value="TRANSKETOLASE 1-RELATED"/>
    <property type="match status" value="1"/>
</dbReference>
<evidence type="ECO:0000256" key="2">
    <source>
        <dbReference type="ARBA" id="ARBA00001941"/>
    </source>
</evidence>
<name>A0A450WIQ3_9GAMM</name>
<dbReference type="InterPro" id="IPR005478">
    <property type="entry name" value="Transketolase_bac-like"/>
</dbReference>
<dbReference type="NCBIfam" id="TIGR00232">
    <property type="entry name" value="tktlase_bact"/>
    <property type="match status" value="1"/>
</dbReference>
<evidence type="ECO:0000313" key="19">
    <source>
        <dbReference type="EMBL" id="VFK16907.1"/>
    </source>
</evidence>
<dbReference type="PROSITE" id="PS00802">
    <property type="entry name" value="TRANSKETOLASE_2"/>
    <property type="match status" value="1"/>
</dbReference>
<dbReference type="Pfam" id="PF02779">
    <property type="entry name" value="Transket_pyr"/>
    <property type="match status" value="1"/>
</dbReference>
<feature type="binding site" evidence="15">
    <location>
        <begin position="153"/>
        <end position="155"/>
    </location>
    <ligand>
        <name>thiamine diphosphate</name>
        <dbReference type="ChEBI" id="CHEBI:58937"/>
    </ligand>
</feature>
<dbReference type="Gene3D" id="3.40.50.920">
    <property type="match status" value="1"/>
</dbReference>
<dbReference type="Gene3D" id="3.40.50.970">
    <property type="match status" value="2"/>
</dbReference>
<comment type="similarity">
    <text evidence="3">Belongs to the transketolase family.</text>
</comment>
<dbReference type="InterPro" id="IPR005474">
    <property type="entry name" value="Transketolase_N"/>
</dbReference>
<feature type="binding site" evidence="15">
    <location>
        <position position="105"/>
    </location>
    <ligand>
        <name>thiamine diphosphate</name>
        <dbReference type="ChEBI" id="CHEBI:58937"/>
    </ligand>
</feature>
<evidence type="ECO:0000256" key="10">
    <source>
        <dbReference type="ARBA" id="ARBA00023052"/>
    </source>
</evidence>
<dbReference type="CDD" id="cd07033">
    <property type="entry name" value="TPP_PYR_DXS_TK_like"/>
    <property type="match status" value="1"/>
</dbReference>
<dbReference type="EC" id="2.2.1.1" evidence="5 12"/>
<dbReference type="SUPFAM" id="SSF52518">
    <property type="entry name" value="Thiamin diphosphate-binding fold (THDP-binding)"/>
    <property type="match status" value="2"/>
</dbReference>
<evidence type="ECO:0000256" key="1">
    <source>
        <dbReference type="ARBA" id="ARBA00001913"/>
    </source>
</evidence>
<keyword evidence="9 16" id="KW-0460">Magnesium</keyword>
<feature type="binding site" evidence="15">
    <location>
        <position position="477"/>
    </location>
    <ligand>
        <name>thiamine diphosphate</name>
        <dbReference type="ChEBI" id="CHEBI:58937"/>
    </ligand>
</feature>
<feature type="active site" description="Proton donor" evidence="13">
    <location>
        <position position="451"/>
    </location>
</feature>
<protein>
    <recommendedName>
        <fullName evidence="5 12">Transketolase</fullName>
        <ecNumber evidence="5 12">2.2.1.1</ecNumber>
    </recommendedName>
</protein>
<dbReference type="PROSITE" id="PS00801">
    <property type="entry name" value="TRANSKETOLASE_1"/>
    <property type="match status" value="1"/>
</dbReference>
<reference evidence="19" key="1">
    <citation type="submission" date="2019-02" db="EMBL/GenBank/DDBJ databases">
        <authorList>
            <person name="Gruber-Vodicka R. H."/>
            <person name="Seah K. B. B."/>
        </authorList>
    </citation>
    <scope>NUCLEOTIDE SEQUENCE</scope>
    <source>
        <strain evidence="19">BECK_S313</strain>
    </source>
</reference>